<dbReference type="Pfam" id="PF18859">
    <property type="entry name" value="acVLRF1"/>
    <property type="match status" value="1"/>
</dbReference>
<accession>A0A1A8ZK21</accession>
<proteinExistence type="predicted"/>
<keyword evidence="3" id="KW-1185">Reference proteome</keyword>
<dbReference type="PATRIC" id="fig|261654.4.peg.2667"/>
<sequence length="218" mass="22542">MSYRRAVTSRPAAGGGRWVEVDPARVARWVEGFADRHGPPTTTEQGYGLLLAAPDGATAELHTPPGAPAAVDVPGFVAAAAAPRRLGLLLARKGAVAVGVADGTELVVSKVDTRYVQGRTAAGGWSQQRFARRRDNQAKAALGDAAELAVRLLLPAASGLAALVCGGDRRAVDTVLADRRLAPLAAVRAGRLLDVPEPRHAVLVAAVAAARAVHILVR</sequence>
<protein>
    <recommendedName>
        <fullName evidence="1">Actinobacteria/chloroflexi VLRF1 release factor domain-containing protein</fullName>
    </recommendedName>
</protein>
<dbReference type="AlphaFoldDB" id="A0A1A8ZK21"/>
<dbReference type="InterPro" id="IPR042226">
    <property type="entry name" value="eFR1_2_sf"/>
</dbReference>
<dbReference type="STRING" id="261654.GA0070611_2623"/>
<dbReference type="SUPFAM" id="SSF53137">
    <property type="entry name" value="Translational machinery components"/>
    <property type="match status" value="1"/>
</dbReference>
<evidence type="ECO:0000313" key="3">
    <source>
        <dbReference type="Proteomes" id="UP000199385"/>
    </source>
</evidence>
<gene>
    <name evidence="2" type="ORF">GA0070611_2623</name>
</gene>
<evidence type="ECO:0000313" key="2">
    <source>
        <dbReference type="EMBL" id="SBT44241.1"/>
    </source>
</evidence>
<dbReference type="Proteomes" id="UP000199385">
    <property type="component" value="Chromosome I"/>
</dbReference>
<evidence type="ECO:0000259" key="1">
    <source>
        <dbReference type="Pfam" id="PF18859"/>
    </source>
</evidence>
<dbReference type="Gene3D" id="3.30.420.60">
    <property type="entry name" value="eRF1 domain 2"/>
    <property type="match status" value="1"/>
</dbReference>
<name>A0A1A8ZK21_9ACTN</name>
<dbReference type="EMBL" id="LT594323">
    <property type="protein sequence ID" value="SBT44241.1"/>
    <property type="molecule type" value="Genomic_DNA"/>
</dbReference>
<dbReference type="InterPro" id="IPR040783">
    <property type="entry name" value="VLRF1"/>
</dbReference>
<feature type="domain" description="Actinobacteria/chloroflexi VLRF1 release factor" evidence="1">
    <location>
        <begin position="84"/>
        <end position="215"/>
    </location>
</feature>
<dbReference type="NCBIfam" id="NF041024">
    <property type="entry name" value="acVLRF1_NCBI"/>
    <property type="match status" value="1"/>
</dbReference>
<reference evidence="3" key="1">
    <citation type="submission" date="2016-06" db="EMBL/GenBank/DDBJ databases">
        <authorList>
            <person name="Varghese N."/>
            <person name="Submissions Spin"/>
        </authorList>
    </citation>
    <scope>NUCLEOTIDE SEQUENCE [LARGE SCALE GENOMIC DNA]</scope>
    <source>
        <strain evidence="3">DSM 44815</strain>
    </source>
</reference>
<organism evidence="2 3">
    <name type="scientific">Micromonospora auratinigra</name>
    <dbReference type="NCBI Taxonomy" id="261654"/>
    <lineage>
        <taxon>Bacteria</taxon>
        <taxon>Bacillati</taxon>
        <taxon>Actinomycetota</taxon>
        <taxon>Actinomycetes</taxon>
        <taxon>Micromonosporales</taxon>
        <taxon>Micromonosporaceae</taxon>
        <taxon>Micromonospora</taxon>
    </lineage>
</organism>